<comment type="caution">
    <text evidence="2">The sequence shown here is derived from an EMBL/GenBank/DDBJ whole genome shotgun (WGS) entry which is preliminary data.</text>
</comment>
<evidence type="ECO:0000256" key="1">
    <source>
        <dbReference type="SAM" id="Phobius"/>
    </source>
</evidence>
<evidence type="ECO:0000313" key="2">
    <source>
        <dbReference type="EMBL" id="GBC00437.1"/>
    </source>
</evidence>
<name>A0A2Z6S7T9_9GLOM</name>
<proteinExistence type="predicted"/>
<dbReference type="EMBL" id="BEXD01003179">
    <property type="protein sequence ID" value="GBC00437.1"/>
    <property type="molecule type" value="Genomic_DNA"/>
</dbReference>
<evidence type="ECO:0000313" key="3">
    <source>
        <dbReference type="Proteomes" id="UP000247702"/>
    </source>
</evidence>
<organism evidence="2 3">
    <name type="scientific">Rhizophagus clarus</name>
    <dbReference type="NCBI Taxonomy" id="94130"/>
    <lineage>
        <taxon>Eukaryota</taxon>
        <taxon>Fungi</taxon>
        <taxon>Fungi incertae sedis</taxon>
        <taxon>Mucoromycota</taxon>
        <taxon>Glomeromycotina</taxon>
        <taxon>Glomeromycetes</taxon>
        <taxon>Glomerales</taxon>
        <taxon>Glomeraceae</taxon>
        <taxon>Rhizophagus</taxon>
    </lineage>
</organism>
<dbReference type="Proteomes" id="UP000247702">
    <property type="component" value="Unassembled WGS sequence"/>
</dbReference>
<sequence>MTRKRMIVVIFSSSLSYSSIIPNTYLFILVFFFPASYRQTAQKTHSRFLRETRCCSKYSKRIMKYRKNVRISSEGKQNVGLPTLEFDRNTSKRTTTDMVVLVRNVCPFRGEEKSQEDAGDPSKELT</sequence>
<keyword evidence="1" id="KW-0472">Membrane</keyword>
<keyword evidence="3" id="KW-1185">Reference proteome</keyword>
<keyword evidence="1" id="KW-1133">Transmembrane helix</keyword>
<accession>A0A2Z6S7T9</accession>
<feature type="transmembrane region" description="Helical" evidence="1">
    <location>
        <begin position="7"/>
        <end position="33"/>
    </location>
</feature>
<gene>
    <name evidence="2" type="ORF">RclHR1_03860002</name>
</gene>
<protein>
    <submittedName>
        <fullName evidence="2">Uncharacterized protein</fullName>
    </submittedName>
</protein>
<dbReference type="AlphaFoldDB" id="A0A2Z6S7T9"/>
<keyword evidence="1" id="KW-0812">Transmembrane</keyword>
<reference evidence="2 3" key="1">
    <citation type="submission" date="2017-11" db="EMBL/GenBank/DDBJ databases">
        <title>The genome of Rhizophagus clarus HR1 reveals common genetic basis of auxotrophy among arbuscular mycorrhizal fungi.</title>
        <authorList>
            <person name="Kobayashi Y."/>
        </authorList>
    </citation>
    <scope>NUCLEOTIDE SEQUENCE [LARGE SCALE GENOMIC DNA]</scope>
    <source>
        <strain evidence="2 3">HR1</strain>
    </source>
</reference>